<dbReference type="EMBL" id="CM043797">
    <property type="protein sequence ID" value="KAI4815598.1"/>
    <property type="molecule type" value="Genomic_DNA"/>
</dbReference>
<evidence type="ECO:0000313" key="2">
    <source>
        <dbReference type="Proteomes" id="UP001057452"/>
    </source>
</evidence>
<reference evidence="1" key="1">
    <citation type="submission" date="2022-05" db="EMBL/GenBank/DDBJ databases">
        <title>Chromosome-level genome of Chaenocephalus aceratus.</title>
        <authorList>
            <person name="Park H."/>
        </authorList>
    </citation>
    <scope>NUCLEOTIDE SEQUENCE</scope>
    <source>
        <strain evidence="1">KU_202001</strain>
    </source>
</reference>
<dbReference type="Proteomes" id="UP001057452">
    <property type="component" value="Chromosome 13"/>
</dbReference>
<organism evidence="1 2">
    <name type="scientific">Chaenocephalus aceratus</name>
    <name type="common">Blackfin icefish</name>
    <name type="synonym">Chaenichthys aceratus</name>
    <dbReference type="NCBI Taxonomy" id="36190"/>
    <lineage>
        <taxon>Eukaryota</taxon>
        <taxon>Metazoa</taxon>
        <taxon>Chordata</taxon>
        <taxon>Craniata</taxon>
        <taxon>Vertebrata</taxon>
        <taxon>Euteleostomi</taxon>
        <taxon>Actinopterygii</taxon>
        <taxon>Neopterygii</taxon>
        <taxon>Teleostei</taxon>
        <taxon>Neoteleostei</taxon>
        <taxon>Acanthomorphata</taxon>
        <taxon>Eupercaria</taxon>
        <taxon>Perciformes</taxon>
        <taxon>Notothenioidei</taxon>
        <taxon>Channichthyidae</taxon>
        <taxon>Chaenocephalus</taxon>
    </lineage>
</organism>
<protein>
    <submittedName>
        <fullName evidence="1">Uncharacterized protein</fullName>
    </submittedName>
</protein>
<accession>A0ACB9WQY8</accession>
<name>A0ACB9WQY8_CHAAC</name>
<keyword evidence="2" id="KW-1185">Reference proteome</keyword>
<feature type="non-terminal residue" evidence="1">
    <location>
        <position position="1"/>
    </location>
</feature>
<evidence type="ECO:0000313" key="1">
    <source>
        <dbReference type="EMBL" id="KAI4815598.1"/>
    </source>
</evidence>
<comment type="caution">
    <text evidence="1">The sequence shown here is derived from an EMBL/GenBank/DDBJ whole genome shotgun (WGS) entry which is preliminary data.</text>
</comment>
<proteinExistence type="predicted"/>
<sequence length="88" mass="9160">TLSDRLLSSPPPLLLIIVRIPASPCVLGFSGISGAGEGLGGVSELRAELSAFPVGTSRIDLECERFGICVWAELIESPKNLAALTPGR</sequence>
<feature type="non-terminal residue" evidence="1">
    <location>
        <position position="88"/>
    </location>
</feature>
<gene>
    <name evidence="1" type="ORF">KUCAC02_005739</name>
</gene>